<evidence type="ECO:0000256" key="2">
    <source>
        <dbReference type="ARBA" id="ARBA00022980"/>
    </source>
</evidence>
<dbReference type="InterPro" id="IPR039660">
    <property type="entry name" value="Ribosomal_eL14"/>
</dbReference>
<evidence type="ECO:0000259" key="7">
    <source>
        <dbReference type="Pfam" id="PF01929"/>
    </source>
</evidence>
<dbReference type="Gene3D" id="6.10.250.2270">
    <property type="match status" value="1"/>
</dbReference>
<evidence type="ECO:0000256" key="5">
    <source>
        <dbReference type="ARBA" id="ARBA00035318"/>
    </source>
</evidence>
<protein>
    <recommendedName>
        <fullName evidence="4">Large ribosomal subunit protein eL14</fullName>
    </recommendedName>
    <alternativeName>
        <fullName evidence="5">60S ribosomal protein L14</fullName>
    </alternativeName>
</protein>
<evidence type="ECO:0000256" key="3">
    <source>
        <dbReference type="ARBA" id="ARBA00023274"/>
    </source>
</evidence>
<evidence type="ECO:0000256" key="4">
    <source>
        <dbReference type="ARBA" id="ARBA00035215"/>
    </source>
</evidence>
<feature type="domain" description="Large ribosomal subunit protein eL14" evidence="7">
    <location>
        <begin position="141"/>
        <end position="215"/>
    </location>
</feature>
<dbReference type="EMBL" id="CAXLJM020000014">
    <property type="protein sequence ID" value="CAL8080706.1"/>
    <property type="molecule type" value="Genomic_DNA"/>
</dbReference>
<sequence>MSYMHKVQEAVWEVFVHFIIPSHNTPVPTVSFEDATLRCFMLLVELQQASDNAAILPLSSYRKDLAFLSILSHVCLVHSQSDCRNRIILERVNLIMAFRKFVETGRVAFIADGVEEGKLCAIVNIIDSNRVLVDGPCSGVPRQEMSIKRLHLTTFSMKFPWTASTRVVRKAWTVDKIDEKWKASRWAQRVESRRKRANLTDFERFKLKEAKRTRNHLRRNVYLSLLLNAKKKGGLKPPKTKYGKIKKAGAPAKKK</sequence>
<dbReference type="Pfam" id="PF01929">
    <property type="entry name" value="Ribosomal_L14e"/>
    <property type="match status" value="1"/>
</dbReference>
<dbReference type="SUPFAM" id="SSF50104">
    <property type="entry name" value="Translation proteins SH3-like domain"/>
    <property type="match status" value="1"/>
</dbReference>
<reference evidence="8 9" key="1">
    <citation type="submission" date="2024-08" db="EMBL/GenBank/DDBJ databases">
        <authorList>
            <person name="Cucini C."/>
            <person name="Frati F."/>
        </authorList>
    </citation>
    <scope>NUCLEOTIDE SEQUENCE [LARGE SCALE GENOMIC DNA]</scope>
</reference>
<dbReference type="Proteomes" id="UP001642540">
    <property type="component" value="Unassembled WGS sequence"/>
</dbReference>
<comment type="similarity">
    <text evidence="1">Belongs to the eukaryotic ribosomal protein eL14 family.</text>
</comment>
<dbReference type="InterPro" id="IPR008991">
    <property type="entry name" value="Translation_prot_SH3-like_sf"/>
</dbReference>
<evidence type="ECO:0000256" key="1">
    <source>
        <dbReference type="ARBA" id="ARBA00006592"/>
    </source>
</evidence>
<organism evidence="8 9">
    <name type="scientific">Orchesella dallaii</name>
    <dbReference type="NCBI Taxonomy" id="48710"/>
    <lineage>
        <taxon>Eukaryota</taxon>
        <taxon>Metazoa</taxon>
        <taxon>Ecdysozoa</taxon>
        <taxon>Arthropoda</taxon>
        <taxon>Hexapoda</taxon>
        <taxon>Collembola</taxon>
        <taxon>Entomobryomorpha</taxon>
        <taxon>Entomobryoidea</taxon>
        <taxon>Orchesellidae</taxon>
        <taxon>Orchesellinae</taxon>
        <taxon>Orchesella</taxon>
    </lineage>
</organism>
<dbReference type="PANTHER" id="PTHR11127">
    <property type="entry name" value="60S RIBOSOMAL PROTEIN L14"/>
    <property type="match status" value="1"/>
</dbReference>
<dbReference type="Gene3D" id="2.30.30.30">
    <property type="match status" value="1"/>
</dbReference>
<evidence type="ECO:0000313" key="9">
    <source>
        <dbReference type="Proteomes" id="UP001642540"/>
    </source>
</evidence>
<proteinExistence type="inferred from homology"/>
<dbReference type="InterPro" id="IPR002784">
    <property type="entry name" value="Ribosomal_eL14_dom"/>
</dbReference>
<dbReference type="CDD" id="cd23702">
    <property type="entry name" value="eL14"/>
    <property type="match status" value="1"/>
</dbReference>
<keyword evidence="3" id="KW-0687">Ribonucleoprotein</keyword>
<evidence type="ECO:0000313" key="8">
    <source>
        <dbReference type="EMBL" id="CAL8080706.1"/>
    </source>
</evidence>
<name>A0ABP1Q008_9HEXA</name>
<comment type="caution">
    <text evidence="8">The sequence shown here is derived from an EMBL/GenBank/DDBJ whole genome shotgun (WGS) entry which is preliminary data.</text>
</comment>
<accession>A0ABP1Q008</accession>
<keyword evidence="9" id="KW-1185">Reference proteome</keyword>
<feature type="region of interest" description="Disordered" evidence="6">
    <location>
        <begin position="234"/>
        <end position="255"/>
    </location>
</feature>
<evidence type="ECO:0000256" key="6">
    <source>
        <dbReference type="SAM" id="MobiDB-lite"/>
    </source>
</evidence>
<dbReference type="InterPro" id="IPR014722">
    <property type="entry name" value="Rib_uL2_dom2"/>
</dbReference>
<gene>
    <name evidence="8" type="ORF">ODALV1_LOCUS4714</name>
</gene>
<dbReference type="PANTHER" id="PTHR11127:SF2">
    <property type="entry name" value="LARGE RIBOSOMAL SUBUNIT PROTEIN EL14"/>
    <property type="match status" value="1"/>
</dbReference>
<keyword evidence="2" id="KW-0689">Ribosomal protein</keyword>